<name>X1NZ38_9ZZZZ</name>
<organism evidence="2">
    <name type="scientific">marine sediment metagenome</name>
    <dbReference type="NCBI Taxonomy" id="412755"/>
    <lineage>
        <taxon>unclassified sequences</taxon>
        <taxon>metagenomes</taxon>
        <taxon>ecological metagenomes</taxon>
    </lineage>
</organism>
<dbReference type="InterPro" id="IPR001173">
    <property type="entry name" value="Glyco_trans_2-like"/>
</dbReference>
<dbReference type="InterPro" id="IPR029044">
    <property type="entry name" value="Nucleotide-diphossugar_trans"/>
</dbReference>
<dbReference type="InterPro" id="IPR050834">
    <property type="entry name" value="Glycosyltransf_2"/>
</dbReference>
<dbReference type="PANTHER" id="PTHR43685:SF3">
    <property type="entry name" value="SLR2126 PROTEIN"/>
    <property type="match status" value="1"/>
</dbReference>
<feature type="non-terminal residue" evidence="2">
    <location>
        <position position="146"/>
    </location>
</feature>
<gene>
    <name evidence="2" type="ORF">S06H3_59386</name>
</gene>
<evidence type="ECO:0000259" key="1">
    <source>
        <dbReference type="Pfam" id="PF00535"/>
    </source>
</evidence>
<dbReference type="AlphaFoldDB" id="X1NZ38"/>
<accession>X1NZ38</accession>
<protein>
    <recommendedName>
        <fullName evidence="1">Glycosyltransferase 2-like domain-containing protein</fullName>
    </recommendedName>
</protein>
<evidence type="ECO:0000313" key="2">
    <source>
        <dbReference type="EMBL" id="GAI48893.1"/>
    </source>
</evidence>
<feature type="domain" description="Glycosyltransferase 2-like" evidence="1">
    <location>
        <begin position="11"/>
        <end position="129"/>
    </location>
</feature>
<dbReference type="SUPFAM" id="SSF53448">
    <property type="entry name" value="Nucleotide-diphospho-sugar transferases"/>
    <property type="match status" value="1"/>
</dbReference>
<proteinExistence type="predicted"/>
<comment type="caution">
    <text evidence="2">The sequence shown here is derived from an EMBL/GenBank/DDBJ whole genome shotgun (WGS) entry which is preliminary data.</text>
</comment>
<dbReference type="Pfam" id="PF00535">
    <property type="entry name" value="Glycos_transf_2"/>
    <property type="match status" value="1"/>
</dbReference>
<reference evidence="2" key="1">
    <citation type="journal article" date="2014" name="Front. Microbiol.">
        <title>High frequency of phylogenetically diverse reductive dehalogenase-homologous genes in deep subseafloor sedimentary metagenomes.</title>
        <authorList>
            <person name="Kawai M."/>
            <person name="Futagami T."/>
            <person name="Toyoda A."/>
            <person name="Takaki Y."/>
            <person name="Nishi S."/>
            <person name="Hori S."/>
            <person name="Arai W."/>
            <person name="Tsubouchi T."/>
            <person name="Morono Y."/>
            <person name="Uchiyama I."/>
            <person name="Ito T."/>
            <person name="Fujiyama A."/>
            <person name="Inagaki F."/>
            <person name="Takami H."/>
        </authorList>
    </citation>
    <scope>NUCLEOTIDE SEQUENCE</scope>
    <source>
        <strain evidence="2">Expedition CK06-06</strain>
    </source>
</reference>
<dbReference type="EMBL" id="BARV01038578">
    <property type="protein sequence ID" value="GAI48893.1"/>
    <property type="molecule type" value="Genomic_DNA"/>
</dbReference>
<dbReference type="CDD" id="cd00761">
    <property type="entry name" value="Glyco_tranf_GTA_type"/>
    <property type="match status" value="1"/>
</dbReference>
<dbReference type="Gene3D" id="3.90.550.10">
    <property type="entry name" value="Spore Coat Polysaccharide Biosynthesis Protein SpsA, Chain A"/>
    <property type="match status" value="1"/>
</dbReference>
<sequence length="146" mass="16385">MNKEKPTLDVSVIVPTKNRPGQLKNCLESIVSSAYPYKELIVVDSSDSPFREENEEMVKGVGGKYIHESRHRPAVARNTGIRAASGDIVVIADDDFIVDKDWISNLVKNYTDPEVACCNGRMAPYRDDETSRLFETAMSFDRGTKR</sequence>
<dbReference type="PANTHER" id="PTHR43685">
    <property type="entry name" value="GLYCOSYLTRANSFERASE"/>
    <property type="match status" value="1"/>
</dbReference>